<sequence length="223" mass="25496">MPNQDDNTTTWALEMMHRCEPRLLVLRELRSMVPALVQCTNNSWFRTINRNANSSYLCLFDGAQLELNFSSMTTPEFGFCFPRRSFVAERERLDVNAMLQQQPATTTTDWAGWKRREPSDSDRLRVNKNGWEILYFVQPPKGEVDITVSELRAELCHTLQIETGRVLFGAGPFQWGPDFEEDGLGLYTTYFDTAIDTGARQMKTVRGAALIDVIEISMQAHST</sequence>
<dbReference type="AlphaFoldDB" id="A0A0D2K3J3"/>
<gene>
    <name evidence="1" type="ORF">Z520_06522</name>
</gene>
<dbReference type="OrthoDB" id="8117402at2759"/>
<protein>
    <submittedName>
        <fullName evidence="1">Uncharacterized protein</fullName>
    </submittedName>
</protein>
<keyword evidence="2" id="KW-1185">Reference proteome</keyword>
<dbReference type="VEuPathDB" id="FungiDB:Z520_06522"/>
<organism evidence="1 2">
    <name type="scientific">Fonsecaea multimorphosa CBS 102226</name>
    <dbReference type="NCBI Taxonomy" id="1442371"/>
    <lineage>
        <taxon>Eukaryota</taxon>
        <taxon>Fungi</taxon>
        <taxon>Dikarya</taxon>
        <taxon>Ascomycota</taxon>
        <taxon>Pezizomycotina</taxon>
        <taxon>Eurotiomycetes</taxon>
        <taxon>Chaetothyriomycetidae</taxon>
        <taxon>Chaetothyriales</taxon>
        <taxon>Herpotrichiellaceae</taxon>
        <taxon>Fonsecaea</taxon>
    </lineage>
</organism>
<dbReference type="Proteomes" id="UP000053411">
    <property type="component" value="Unassembled WGS sequence"/>
</dbReference>
<accession>A0A0D2K3J3</accession>
<name>A0A0D2K3J3_9EURO</name>
<reference evidence="1 2" key="1">
    <citation type="submission" date="2015-01" db="EMBL/GenBank/DDBJ databases">
        <title>The Genome Sequence of Fonsecaea multimorphosa CBS 102226.</title>
        <authorList>
            <consortium name="The Broad Institute Genomics Platform"/>
            <person name="Cuomo C."/>
            <person name="de Hoog S."/>
            <person name="Gorbushina A."/>
            <person name="Stielow B."/>
            <person name="Teixiera M."/>
            <person name="Abouelleil A."/>
            <person name="Chapman S.B."/>
            <person name="Priest M."/>
            <person name="Young S.K."/>
            <person name="Wortman J."/>
            <person name="Nusbaum C."/>
            <person name="Birren B."/>
        </authorList>
    </citation>
    <scope>NUCLEOTIDE SEQUENCE [LARGE SCALE GENOMIC DNA]</scope>
    <source>
        <strain evidence="1 2">CBS 102226</strain>
    </source>
</reference>
<dbReference type="RefSeq" id="XP_016631867.1">
    <property type="nucleotide sequence ID" value="XM_016777022.1"/>
</dbReference>
<dbReference type="GeneID" id="27712268"/>
<evidence type="ECO:0000313" key="2">
    <source>
        <dbReference type="Proteomes" id="UP000053411"/>
    </source>
</evidence>
<proteinExistence type="predicted"/>
<dbReference type="EMBL" id="KN848073">
    <property type="protein sequence ID" value="KIX97744.1"/>
    <property type="molecule type" value="Genomic_DNA"/>
</dbReference>
<evidence type="ECO:0000313" key="1">
    <source>
        <dbReference type="EMBL" id="KIX97744.1"/>
    </source>
</evidence>